<comment type="subcellular location">
    <subcellularLocation>
        <location evidence="2">Cell membrane</location>
        <topology evidence="2">Multi-pass membrane protein</topology>
    </subcellularLocation>
</comment>
<evidence type="ECO:0000256" key="12">
    <source>
        <dbReference type="ARBA" id="ARBA00022695"/>
    </source>
</evidence>
<comment type="pathway">
    <text evidence="4">Lipid metabolism.</text>
</comment>
<keyword evidence="14" id="KW-0443">Lipid metabolism</keyword>
<keyword evidence="9" id="KW-0444">Lipid biosynthesis</keyword>
<evidence type="ECO:0000256" key="16">
    <source>
        <dbReference type="ARBA" id="ARBA00023209"/>
    </source>
</evidence>
<evidence type="ECO:0000256" key="7">
    <source>
        <dbReference type="ARBA" id="ARBA00019373"/>
    </source>
</evidence>
<dbReference type="PROSITE" id="PS01315">
    <property type="entry name" value="CDS"/>
    <property type="match status" value="1"/>
</dbReference>
<feature type="transmembrane region" description="Helical" evidence="20">
    <location>
        <begin position="253"/>
        <end position="273"/>
    </location>
</feature>
<dbReference type="GO" id="GO:0016024">
    <property type="term" value="P:CDP-diacylglycerol biosynthetic process"/>
    <property type="evidence" value="ECO:0007669"/>
    <property type="project" value="UniProtKB-UniPathway"/>
</dbReference>
<evidence type="ECO:0000256" key="2">
    <source>
        <dbReference type="ARBA" id="ARBA00004651"/>
    </source>
</evidence>
<comment type="caution">
    <text evidence="21">The sequence shown here is derived from an EMBL/GenBank/DDBJ whole genome shotgun (WGS) entry which is preliminary data.</text>
</comment>
<feature type="transmembrane region" description="Helical" evidence="20">
    <location>
        <begin position="343"/>
        <end position="362"/>
    </location>
</feature>
<dbReference type="PANTHER" id="PTHR46382">
    <property type="entry name" value="PHOSPHATIDATE CYTIDYLYLTRANSFERASE"/>
    <property type="match status" value="1"/>
</dbReference>
<dbReference type="UniPathway" id="UPA00557">
    <property type="reaction ID" value="UER00614"/>
</dbReference>
<dbReference type="EC" id="2.7.7.41" evidence="6 18"/>
<proteinExistence type="inferred from homology"/>
<evidence type="ECO:0000313" key="21">
    <source>
        <dbReference type="EMBL" id="KGH44818.1"/>
    </source>
</evidence>
<evidence type="ECO:0000313" key="22">
    <source>
        <dbReference type="Proteomes" id="UP000029713"/>
    </source>
</evidence>
<evidence type="ECO:0000256" key="11">
    <source>
        <dbReference type="ARBA" id="ARBA00022692"/>
    </source>
</evidence>
<evidence type="ECO:0000256" key="17">
    <source>
        <dbReference type="ARBA" id="ARBA00023264"/>
    </source>
</evidence>
<evidence type="ECO:0000256" key="1">
    <source>
        <dbReference type="ARBA" id="ARBA00001698"/>
    </source>
</evidence>
<evidence type="ECO:0000256" key="15">
    <source>
        <dbReference type="ARBA" id="ARBA00023136"/>
    </source>
</evidence>
<name>A0A098Y1Q2_9ACTN</name>
<feature type="transmembrane region" description="Helical" evidence="20">
    <location>
        <begin position="223"/>
        <end position="241"/>
    </location>
</feature>
<evidence type="ECO:0000256" key="3">
    <source>
        <dbReference type="ARBA" id="ARBA00005119"/>
    </source>
</evidence>
<evidence type="ECO:0000256" key="6">
    <source>
        <dbReference type="ARBA" id="ARBA00012487"/>
    </source>
</evidence>
<evidence type="ECO:0000256" key="14">
    <source>
        <dbReference type="ARBA" id="ARBA00023098"/>
    </source>
</evidence>
<feature type="transmembrane region" description="Helical" evidence="20">
    <location>
        <begin position="174"/>
        <end position="193"/>
    </location>
</feature>
<dbReference type="GO" id="GO:0004605">
    <property type="term" value="F:phosphatidate cytidylyltransferase activity"/>
    <property type="evidence" value="ECO:0007669"/>
    <property type="project" value="UniProtKB-EC"/>
</dbReference>
<feature type="compositionally biased region" description="Low complexity" evidence="19">
    <location>
        <begin position="60"/>
        <end position="73"/>
    </location>
</feature>
<dbReference type="Pfam" id="PF01148">
    <property type="entry name" value="CTP_transf_1"/>
    <property type="match status" value="1"/>
</dbReference>
<evidence type="ECO:0000256" key="4">
    <source>
        <dbReference type="ARBA" id="ARBA00005189"/>
    </source>
</evidence>
<feature type="transmembrane region" description="Helical" evidence="20">
    <location>
        <begin position="315"/>
        <end position="337"/>
    </location>
</feature>
<evidence type="ECO:0000256" key="19">
    <source>
        <dbReference type="SAM" id="MobiDB-lite"/>
    </source>
</evidence>
<feature type="transmembrane region" description="Helical" evidence="20">
    <location>
        <begin position="149"/>
        <end position="168"/>
    </location>
</feature>
<keyword evidence="11 18" id="KW-0812">Transmembrane</keyword>
<feature type="compositionally biased region" description="Basic and acidic residues" evidence="19">
    <location>
        <begin position="31"/>
        <end position="42"/>
    </location>
</feature>
<evidence type="ECO:0000256" key="13">
    <source>
        <dbReference type="ARBA" id="ARBA00022989"/>
    </source>
</evidence>
<accession>A0A098Y1Q2</accession>
<evidence type="ECO:0000256" key="5">
    <source>
        <dbReference type="ARBA" id="ARBA00010185"/>
    </source>
</evidence>
<sequence length="410" mass="41971">MTRDPHRPEPLGSGRPPARTRAGIADGPGGTEEHPAPRRDPDTGPLVRIDQPPVPPRPAVGPSRGRPRPVAGPETSELRRDDERTDAVPPAPGGPAVEARDHGPGHEEAPADAPLTAVPDALGAEVTGEPPQDTPSGAPRAVGRAGRDMAAAVGVGLGLGAVVFATLLLWRPSFLAVVTAAVLISVFELSGALEKGGHRPARTPVLVGAIAMAALAWTRGPSGLVIAFLLTVFAVLLWRLGDGPVGYLRDASAAVFVALYVPLLAGFAVLLLAPDDGAARVLTFIGTVVCSDVGGFAAGVLFGKHPLARTVSPKKSWEGLAGSVAACVLIGTLLITLVFDGPWWGGVLFGVAIAVTATLGDLGESLIKRDLGIKDMGDLLPGHGGLMDRMDSLLPSAAVAWLILSMIAPV</sequence>
<comment type="catalytic activity">
    <reaction evidence="1 18">
        <text>a 1,2-diacyl-sn-glycero-3-phosphate + CTP + H(+) = a CDP-1,2-diacyl-sn-glycerol + diphosphate</text>
        <dbReference type="Rhea" id="RHEA:16229"/>
        <dbReference type="ChEBI" id="CHEBI:15378"/>
        <dbReference type="ChEBI" id="CHEBI:33019"/>
        <dbReference type="ChEBI" id="CHEBI:37563"/>
        <dbReference type="ChEBI" id="CHEBI:58332"/>
        <dbReference type="ChEBI" id="CHEBI:58608"/>
        <dbReference type="EC" id="2.7.7.41"/>
    </reaction>
</comment>
<comment type="pathway">
    <text evidence="3 18">Phospholipid metabolism; CDP-diacylglycerol biosynthesis; CDP-diacylglycerol from sn-glycerol 3-phosphate: step 3/3.</text>
</comment>
<dbReference type="EMBL" id="JPMX01000114">
    <property type="protein sequence ID" value="KGH44818.1"/>
    <property type="molecule type" value="Genomic_DNA"/>
</dbReference>
<organism evidence="21 22">
    <name type="scientific">Modestobacter caceresii</name>
    <dbReference type="NCBI Taxonomy" id="1522368"/>
    <lineage>
        <taxon>Bacteria</taxon>
        <taxon>Bacillati</taxon>
        <taxon>Actinomycetota</taxon>
        <taxon>Actinomycetes</taxon>
        <taxon>Geodermatophilales</taxon>
        <taxon>Geodermatophilaceae</taxon>
        <taxon>Modestobacter</taxon>
    </lineage>
</organism>
<dbReference type="GO" id="GO:0005886">
    <property type="term" value="C:plasma membrane"/>
    <property type="evidence" value="ECO:0007669"/>
    <property type="project" value="UniProtKB-SubCell"/>
</dbReference>
<keyword evidence="17" id="KW-1208">Phospholipid metabolism</keyword>
<evidence type="ECO:0000256" key="20">
    <source>
        <dbReference type="SAM" id="Phobius"/>
    </source>
</evidence>
<feature type="compositionally biased region" description="Basic and acidic residues" evidence="19">
    <location>
        <begin position="76"/>
        <end position="86"/>
    </location>
</feature>
<keyword evidence="10 18" id="KW-0808">Transferase</keyword>
<comment type="similarity">
    <text evidence="5 18">Belongs to the CDS family.</text>
</comment>
<reference evidence="21 22" key="1">
    <citation type="submission" date="2014-07" db="EMBL/GenBank/DDBJ databases">
        <title>Biosystematic studies on Modestobacter strains isolated from extreme hyper-arid desert soil and from historic building.</title>
        <authorList>
            <person name="Bukarasam K."/>
            <person name="Bull A."/>
            <person name="Girard G."/>
            <person name="van Wezel G."/>
            <person name="Goodfellow M."/>
        </authorList>
    </citation>
    <scope>NUCLEOTIDE SEQUENCE [LARGE SCALE GENOMIC DNA]</scope>
    <source>
        <strain evidence="21 22">KNN45-2b</strain>
    </source>
</reference>
<evidence type="ECO:0000256" key="9">
    <source>
        <dbReference type="ARBA" id="ARBA00022516"/>
    </source>
</evidence>
<evidence type="ECO:0000256" key="10">
    <source>
        <dbReference type="ARBA" id="ARBA00022679"/>
    </source>
</evidence>
<dbReference type="Proteomes" id="UP000029713">
    <property type="component" value="Unassembled WGS sequence"/>
</dbReference>
<keyword evidence="16" id="KW-0594">Phospholipid biosynthesis</keyword>
<keyword evidence="15 20" id="KW-0472">Membrane</keyword>
<dbReference type="STRING" id="1522368.IN07_21340"/>
<dbReference type="InterPro" id="IPR000374">
    <property type="entry name" value="PC_trans"/>
</dbReference>
<protein>
    <recommendedName>
        <fullName evidence="7 18">Phosphatidate cytidylyltransferase</fullName>
        <ecNumber evidence="6 18">2.7.7.41</ecNumber>
    </recommendedName>
</protein>
<feature type="transmembrane region" description="Helical" evidence="20">
    <location>
        <begin position="279"/>
        <end position="303"/>
    </location>
</feature>
<dbReference type="PANTHER" id="PTHR46382:SF1">
    <property type="entry name" value="PHOSPHATIDATE CYTIDYLYLTRANSFERASE"/>
    <property type="match status" value="1"/>
</dbReference>
<keyword evidence="8" id="KW-1003">Cell membrane</keyword>
<gene>
    <name evidence="21" type="ORF">IN07_21340</name>
</gene>
<dbReference type="OrthoDB" id="9799199at2"/>
<dbReference type="RefSeq" id="WP_036339846.1">
    <property type="nucleotide sequence ID" value="NZ_JPMX01000114.1"/>
</dbReference>
<keyword evidence="13 20" id="KW-1133">Transmembrane helix</keyword>
<evidence type="ECO:0000256" key="18">
    <source>
        <dbReference type="RuleBase" id="RU003938"/>
    </source>
</evidence>
<feature type="region of interest" description="Disordered" evidence="19">
    <location>
        <begin position="1"/>
        <end position="143"/>
    </location>
</feature>
<evidence type="ECO:0000256" key="8">
    <source>
        <dbReference type="ARBA" id="ARBA00022475"/>
    </source>
</evidence>
<dbReference type="AlphaFoldDB" id="A0A098Y1Q2"/>
<keyword evidence="22" id="KW-1185">Reference proteome</keyword>
<feature type="compositionally biased region" description="Basic and acidic residues" evidence="19">
    <location>
        <begin position="98"/>
        <end position="109"/>
    </location>
</feature>
<keyword evidence="12 18" id="KW-0548">Nucleotidyltransferase</keyword>